<evidence type="ECO:0000256" key="2">
    <source>
        <dbReference type="SAM" id="MobiDB-lite"/>
    </source>
</evidence>
<feature type="compositionally biased region" description="Low complexity" evidence="2">
    <location>
        <begin position="404"/>
        <end position="417"/>
    </location>
</feature>
<feature type="compositionally biased region" description="Polar residues" evidence="2">
    <location>
        <begin position="375"/>
        <end position="403"/>
    </location>
</feature>
<dbReference type="OrthoDB" id="10680147at2759"/>
<accession>A0A0D0CE34</accession>
<dbReference type="EMBL" id="KN834831">
    <property type="protein sequence ID" value="KIK53238.1"/>
    <property type="molecule type" value="Genomic_DNA"/>
</dbReference>
<dbReference type="HOGENOM" id="CLU_609811_0_0_1"/>
<evidence type="ECO:0000256" key="1">
    <source>
        <dbReference type="SAM" id="Coils"/>
    </source>
</evidence>
<feature type="region of interest" description="Disordered" evidence="2">
    <location>
        <begin position="211"/>
        <end position="231"/>
    </location>
</feature>
<protein>
    <submittedName>
        <fullName evidence="3">Uncharacterized protein</fullName>
    </submittedName>
</protein>
<keyword evidence="1" id="KW-0175">Coiled coil</keyword>
<dbReference type="AlphaFoldDB" id="A0A0D0CE34"/>
<reference evidence="3 4" key="1">
    <citation type="submission" date="2014-04" db="EMBL/GenBank/DDBJ databases">
        <title>Evolutionary Origins and Diversification of the Mycorrhizal Mutualists.</title>
        <authorList>
            <consortium name="DOE Joint Genome Institute"/>
            <consortium name="Mycorrhizal Genomics Consortium"/>
            <person name="Kohler A."/>
            <person name="Kuo A."/>
            <person name="Nagy L.G."/>
            <person name="Floudas D."/>
            <person name="Copeland A."/>
            <person name="Barry K.W."/>
            <person name="Cichocki N."/>
            <person name="Veneault-Fourrey C."/>
            <person name="LaButti K."/>
            <person name="Lindquist E.A."/>
            <person name="Lipzen A."/>
            <person name="Lundell T."/>
            <person name="Morin E."/>
            <person name="Murat C."/>
            <person name="Riley R."/>
            <person name="Ohm R."/>
            <person name="Sun H."/>
            <person name="Tunlid A."/>
            <person name="Henrissat B."/>
            <person name="Grigoriev I.V."/>
            <person name="Hibbett D.S."/>
            <person name="Martin F."/>
        </authorList>
    </citation>
    <scope>NUCLEOTIDE SEQUENCE [LARGE SCALE GENOMIC DNA]</scope>
    <source>
        <strain evidence="3 4">FD-317 M1</strain>
    </source>
</reference>
<evidence type="ECO:0000313" key="4">
    <source>
        <dbReference type="Proteomes" id="UP000053593"/>
    </source>
</evidence>
<proteinExistence type="predicted"/>
<gene>
    <name evidence="3" type="ORF">GYMLUDRAFT_63774</name>
</gene>
<sequence>MPQTSYPSYRASTISIFQIRVYRISMSNKGISVLIATISLKSQKENALRMSLVEYQFERWLLPQPFVHDCDILYCGSCFQLFFQQHKLLLKNPYLSFNGNLFVMQLGKKVTGNVINLQSGNGKLAHQIARHSRKIVDEKLAILLNCNFVVTGTESTSKGNWKNYLNNCFWDAYTQSLAWRPLMFTYLHMSTNPQLPIIPQMPVVDQHGSSVQLHKCNSPGPEGTSEPNVPTDSHWKPDKVHIIAGPNQHELDKMEYDNQCLNVSITFSIVPLKSFISLICVGQASRYAKALQNELESKEVDQASQEDLVLYFSQETQNCLCEMQTARDEALQEKAAQETEFQHLIRKAGKGKVKGKQAMTNADMDADNEHKNPASKANSTPPAHLTSSLNTSCPTSDFNCSPTSGSNPPSLASSNPSNIATIVKGTLTQFMAAQQAMQQAPLTPTSTPR</sequence>
<organism evidence="3 4">
    <name type="scientific">Collybiopsis luxurians FD-317 M1</name>
    <dbReference type="NCBI Taxonomy" id="944289"/>
    <lineage>
        <taxon>Eukaryota</taxon>
        <taxon>Fungi</taxon>
        <taxon>Dikarya</taxon>
        <taxon>Basidiomycota</taxon>
        <taxon>Agaricomycotina</taxon>
        <taxon>Agaricomycetes</taxon>
        <taxon>Agaricomycetidae</taxon>
        <taxon>Agaricales</taxon>
        <taxon>Marasmiineae</taxon>
        <taxon>Omphalotaceae</taxon>
        <taxon>Collybiopsis</taxon>
        <taxon>Collybiopsis luxurians</taxon>
    </lineage>
</organism>
<feature type="coiled-coil region" evidence="1">
    <location>
        <begin position="288"/>
        <end position="347"/>
    </location>
</feature>
<feature type="region of interest" description="Disordered" evidence="2">
    <location>
        <begin position="364"/>
        <end position="417"/>
    </location>
</feature>
<keyword evidence="4" id="KW-1185">Reference proteome</keyword>
<evidence type="ECO:0000313" key="3">
    <source>
        <dbReference type="EMBL" id="KIK53238.1"/>
    </source>
</evidence>
<name>A0A0D0CE34_9AGAR</name>
<dbReference type="Proteomes" id="UP000053593">
    <property type="component" value="Unassembled WGS sequence"/>
</dbReference>